<dbReference type="EMBL" id="DXGA01000100">
    <property type="protein sequence ID" value="HIW93810.1"/>
    <property type="molecule type" value="Genomic_DNA"/>
</dbReference>
<proteinExistence type="inferred from homology"/>
<dbReference type="InterPro" id="IPR002843">
    <property type="entry name" value="ATPase_V0-cplx_csu/dsu"/>
</dbReference>
<keyword evidence="3" id="KW-0406">Ion transport</keyword>
<reference evidence="4" key="1">
    <citation type="journal article" date="2021" name="PeerJ">
        <title>Extensive microbial diversity within the chicken gut microbiome revealed by metagenomics and culture.</title>
        <authorList>
            <person name="Gilroy R."/>
            <person name="Ravi A."/>
            <person name="Getino M."/>
            <person name="Pursley I."/>
            <person name="Horton D.L."/>
            <person name="Alikhan N.F."/>
            <person name="Baker D."/>
            <person name="Gharbi K."/>
            <person name="Hall N."/>
            <person name="Watson M."/>
            <person name="Adriaenssens E.M."/>
            <person name="Foster-Nyarko E."/>
            <person name="Jarju S."/>
            <person name="Secka A."/>
            <person name="Antonio M."/>
            <person name="Oren A."/>
            <person name="Chaudhuri R.R."/>
            <person name="La Ragione R."/>
            <person name="Hildebrand F."/>
            <person name="Pallen M.J."/>
        </authorList>
    </citation>
    <scope>NUCLEOTIDE SEQUENCE</scope>
    <source>
        <strain evidence="4">ChiGjej6B6-1540</strain>
    </source>
</reference>
<dbReference type="Gene3D" id="1.10.132.50">
    <property type="entry name" value="ATP synthase (C/AC39) subunit, domain 3"/>
    <property type="match status" value="1"/>
</dbReference>
<dbReference type="GO" id="GO:0046961">
    <property type="term" value="F:proton-transporting ATPase activity, rotational mechanism"/>
    <property type="evidence" value="ECO:0007669"/>
    <property type="project" value="InterPro"/>
</dbReference>
<organism evidence="4 5">
    <name type="scientific">Candidatus Flavonifractor merdipullorum</name>
    <dbReference type="NCBI Taxonomy" id="2838590"/>
    <lineage>
        <taxon>Bacteria</taxon>
        <taxon>Bacillati</taxon>
        <taxon>Bacillota</taxon>
        <taxon>Clostridia</taxon>
        <taxon>Eubacteriales</taxon>
        <taxon>Oscillospiraceae</taxon>
        <taxon>Flavonifractor</taxon>
    </lineage>
</organism>
<dbReference type="PANTHER" id="PTHR38682">
    <property type="entry name" value="V-TYPE ATP SYNTHASE SUBUNIT C"/>
    <property type="match status" value="1"/>
</dbReference>
<evidence type="ECO:0000256" key="1">
    <source>
        <dbReference type="ARBA" id="ARBA00006709"/>
    </source>
</evidence>
<dbReference type="InterPro" id="IPR036079">
    <property type="entry name" value="ATPase_csu/dsu_sf"/>
</dbReference>
<dbReference type="Gene3D" id="1.20.1690.10">
    <property type="entry name" value="V-type ATP synthase subunit C domain"/>
    <property type="match status" value="2"/>
</dbReference>
<evidence type="ECO:0000313" key="5">
    <source>
        <dbReference type="Proteomes" id="UP000824192"/>
    </source>
</evidence>
<dbReference type="Proteomes" id="UP000824192">
    <property type="component" value="Unassembled WGS sequence"/>
</dbReference>
<gene>
    <name evidence="4" type="ORF">H9868_04630</name>
</gene>
<dbReference type="SUPFAM" id="SSF103486">
    <property type="entry name" value="V-type ATP synthase subunit C"/>
    <property type="match status" value="1"/>
</dbReference>
<protein>
    <submittedName>
        <fullName evidence="4">V-type ATPase subunit</fullName>
    </submittedName>
</protein>
<accession>A0A9D1UPB5</accession>
<dbReference type="InterPro" id="IPR044911">
    <property type="entry name" value="V-type_ATPase_csu/dsu_dom_3"/>
</dbReference>
<dbReference type="InterPro" id="IPR050873">
    <property type="entry name" value="V-ATPase_V0D/AC39_subunit"/>
</dbReference>
<evidence type="ECO:0000256" key="2">
    <source>
        <dbReference type="ARBA" id="ARBA00022448"/>
    </source>
</evidence>
<dbReference type="InterPro" id="IPR035067">
    <property type="entry name" value="V-type_ATPase_csu/dsu"/>
</dbReference>
<evidence type="ECO:0000256" key="3">
    <source>
        <dbReference type="ARBA" id="ARBA00023065"/>
    </source>
</evidence>
<comment type="caution">
    <text evidence="4">The sequence shown here is derived from an EMBL/GenBank/DDBJ whole genome shotgun (WGS) entry which is preliminary data.</text>
</comment>
<name>A0A9D1UPB5_9FIRM</name>
<evidence type="ECO:0000313" key="4">
    <source>
        <dbReference type="EMBL" id="HIW93810.1"/>
    </source>
</evidence>
<sequence>MENRLLTKNRMERMLEARTDEETAKVLSECGYGELTDLTPTAVDAAMVRARDALCRDLEQAVPDRRLVELFQIKYDYHNAKVLLKAAATGAKPDRLLTGGGRYDPRELEANVAAGTLDGYTPAFRAAVTEAAELLKETSDPQKADMRLDRAWFEEMAVTAKESRSPYLQGYVALMADAANLRTAVRASRMGLDEQFVVKALVPGGTVKEEVFRTTKAADLAGAFKNTGLAQAAALGADRAAPGSGPVTAFEKACDDAVTTYLAKAKGVPFGEAPVVGYLYARETERTAIRTILSGKAAGLSTDTIRERLRELYV</sequence>
<dbReference type="PANTHER" id="PTHR38682:SF1">
    <property type="entry name" value="V-TYPE ATP SYNTHASE SUBUNIT C"/>
    <property type="match status" value="1"/>
</dbReference>
<dbReference type="Pfam" id="PF01992">
    <property type="entry name" value="vATP-synt_AC39"/>
    <property type="match status" value="1"/>
</dbReference>
<keyword evidence="2" id="KW-0813">Transport</keyword>
<comment type="similarity">
    <text evidence="1">Belongs to the V-ATPase V0D/AC39 subunit family.</text>
</comment>
<reference evidence="4" key="2">
    <citation type="submission" date="2021-04" db="EMBL/GenBank/DDBJ databases">
        <authorList>
            <person name="Gilroy R."/>
        </authorList>
    </citation>
    <scope>NUCLEOTIDE SEQUENCE</scope>
    <source>
        <strain evidence="4">ChiGjej6B6-1540</strain>
    </source>
</reference>
<dbReference type="AlphaFoldDB" id="A0A9D1UPB5"/>